<reference evidence="6" key="2">
    <citation type="submission" date="2020-01" db="EMBL/GenBank/DDBJ databases">
        <authorList>
            <person name="Campanaro S."/>
        </authorList>
    </citation>
    <scope>NUCLEOTIDE SEQUENCE</scope>
    <source>
        <strain evidence="6">AS06rmzACSIP_7</strain>
    </source>
</reference>
<comment type="similarity">
    <text evidence="1">Belongs to the ABC transporter superfamily.</text>
</comment>
<dbReference type="GO" id="GO:0005524">
    <property type="term" value="F:ATP binding"/>
    <property type="evidence" value="ECO:0007669"/>
    <property type="project" value="UniProtKB-KW"/>
</dbReference>
<dbReference type="EMBL" id="JAAYEE010000048">
    <property type="protein sequence ID" value="NLW34415.1"/>
    <property type="molecule type" value="Genomic_DNA"/>
</dbReference>
<dbReference type="GO" id="GO:0016887">
    <property type="term" value="F:ATP hydrolysis activity"/>
    <property type="evidence" value="ECO:0007669"/>
    <property type="project" value="InterPro"/>
</dbReference>
<evidence type="ECO:0000259" key="5">
    <source>
        <dbReference type="PROSITE" id="PS50893"/>
    </source>
</evidence>
<evidence type="ECO:0000256" key="3">
    <source>
        <dbReference type="ARBA" id="ARBA00022741"/>
    </source>
</evidence>
<dbReference type="InterPro" id="IPR003593">
    <property type="entry name" value="AAA+_ATPase"/>
</dbReference>
<evidence type="ECO:0000313" key="6">
    <source>
        <dbReference type="EMBL" id="NLW34415.1"/>
    </source>
</evidence>
<comment type="caution">
    <text evidence="6">The sequence shown here is derived from an EMBL/GenBank/DDBJ whole genome shotgun (WGS) entry which is preliminary data.</text>
</comment>
<dbReference type="PANTHER" id="PTHR43117">
    <property type="entry name" value="OSMOPROTECTANT IMPORT ATP-BINDING PROTEIN OSMV"/>
    <property type="match status" value="1"/>
</dbReference>
<name>A0A971RZM2_9BACT</name>
<keyword evidence="2" id="KW-0813">Transport</keyword>
<protein>
    <submittedName>
        <fullName evidence="6">ABC transporter ATP-binding protein</fullName>
    </submittedName>
</protein>
<evidence type="ECO:0000256" key="2">
    <source>
        <dbReference type="ARBA" id="ARBA00022448"/>
    </source>
</evidence>
<dbReference type="Gene3D" id="3.40.50.300">
    <property type="entry name" value="P-loop containing nucleotide triphosphate hydrolases"/>
    <property type="match status" value="1"/>
</dbReference>
<proteinExistence type="inferred from homology"/>
<dbReference type="Pfam" id="PF00005">
    <property type="entry name" value="ABC_tran"/>
    <property type="match status" value="1"/>
</dbReference>
<organism evidence="6 7">
    <name type="scientific">Syntrophorhabdus aromaticivorans</name>
    <dbReference type="NCBI Taxonomy" id="328301"/>
    <lineage>
        <taxon>Bacteria</taxon>
        <taxon>Pseudomonadati</taxon>
        <taxon>Thermodesulfobacteriota</taxon>
        <taxon>Syntrophorhabdia</taxon>
        <taxon>Syntrophorhabdales</taxon>
        <taxon>Syntrophorhabdaceae</taxon>
        <taxon>Syntrophorhabdus</taxon>
    </lineage>
</organism>
<keyword evidence="4 6" id="KW-0067">ATP-binding</keyword>
<dbReference type="InterPro" id="IPR017871">
    <property type="entry name" value="ABC_transporter-like_CS"/>
</dbReference>
<evidence type="ECO:0000256" key="4">
    <source>
        <dbReference type="ARBA" id="ARBA00022840"/>
    </source>
</evidence>
<reference evidence="6" key="1">
    <citation type="journal article" date="2020" name="Biotechnol. Biofuels">
        <title>New insights from the biogas microbiome by comprehensive genome-resolved metagenomics of nearly 1600 species originating from multiple anaerobic digesters.</title>
        <authorList>
            <person name="Campanaro S."/>
            <person name="Treu L."/>
            <person name="Rodriguez-R L.M."/>
            <person name="Kovalovszki A."/>
            <person name="Ziels R.M."/>
            <person name="Maus I."/>
            <person name="Zhu X."/>
            <person name="Kougias P.G."/>
            <person name="Basile A."/>
            <person name="Luo G."/>
            <person name="Schluter A."/>
            <person name="Konstantinidis K.T."/>
            <person name="Angelidaki I."/>
        </authorList>
    </citation>
    <scope>NUCLEOTIDE SEQUENCE</scope>
    <source>
        <strain evidence="6">AS06rmzACSIP_7</strain>
    </source>
</reference>
<dbReference type="InterPro" id="IPR027417">
    <property type="entry name" value="P-loop_NTPase"/>
</dbReference>
<dbReference type="SMART" id="SM00382">
    <property type="entry name" value="AAA"/>
    <property type="match status" value="1"/>
</dbReference>
<dbReference type="PANTHER" id="PTHR43117:SF4">
    <property type="entry name" value="OSMOPROTECTANT IMPORT ATP-BINDING PROTEIN OSMV"/>
    <property type="match status" value="1"/>
</dbReference>
<dbReference type="PROSITE" id="PS50893">
    <property type="entry name" value="ABC_TRANSPORTER_2"/>
    <property type="match status" value="1"/>
</dbReference>
<sequence length="379" mass="41926">MVHDIVTLPTKDVFKAYPGVEDFFQSMGMPRPAENVTMLEYTAHLDEEILEDKGLVRSQLILHFKDFVAGLIEKVDPCETDVRSITITGGHDKSGQHEEVTLTLTKGDVVSVVGPTGSGKSRLLADIEWMAQGDTQTGRSVLINEKPVDTEWRYSSNRRIVAQLSQNMNFIVDLSVREFVAMHAQARRAKNIDPLVCRVIDTANTIAGEPISAETRVTALSGGQSRALMIADTALVSYSPIVLIDEIENAGIDRRKALDLLVEKQKIVLVATHDPVLALMADRRIVLKNGGILKVLKTTSRERENLAALQHVDSVVLSIRNAIRDAETVETSFWELVREASGNSLYRIESSKQAVPVGEIVVPYNHTRKGKKHNARSET</sequence>
<dbReference type="PROSITE" id="PS00211">
    <property type="entry name" value="ABC_TRANSPORTER_1"/>
    <property type="match status" value="1"/>
</dbReference>
<dbReference type="AlphaFoldDB" id="A0A971RZM2"/>
<keyword evidence="3" id="KW-0547">Nucleotide-binding</keyword>
<dbReference type="Proteomes" id="UP000777265">
    <property type="component" value="Unassembled WGS sequence"/>
</dbReference>
<dbReference type="InterPro" id="IPR003439">
    <property type="entry name" value="ABC_transporter-like_ATP-bd"/>
</dbReference>
<evidence type="ECO:0000313" key="7">
    <source>
        <dbReference type="Proteomes" id="UP000777265"/>
    </source>
</evidence>
<evidence type="ECO:0000256" key="1">
    <source>
        <dbReference type="ARBA" id="ARBA00005417"/>
    </source>
</evidence>
<gene>
    <name evidence="6" type="ORF">GXY80_02880</name>
</gene>
<dbReference type="SUPFAM" id="SSF52540">
    <property type="entry name" value="P-loop containing nucleoside triphosphate hydrolases"/>
    <property type="match status" value="1"/>
</dbReference>
<accession>A0A971RZM2</accession>
<feature type="domain" description="ABC transporter" evidence="5">
    <location>
        <begin position="82"/>
        <end position="315"/>
    </location>
</feature>